<accession>A0A256LDC2</accession>
<evidence type="ECO:0000259" key="8">
    <source>
        <dbReference type="Pfam" id="PF01431"/>
    </source>
</evidence>
<dbReference type="InterPro" id="IPR018497">
    <property type="entry name" value="Peptidase_M13_C"/>
</dbReference>
<keyword evidence="5" id="KW-0378">Hydrolase</keyword>
<evidence type="ECO:0000256" key="5">
    <source>
        <dbReference type="ARBA" id="ARBA00022801"/>
    </source>
</evidence>
<dbReference type="PANTHER" id="PTHR11733:SF167">
    <property type="entry name" value="FI17812P1-RELATED"/>
    <property type="match status" value="1"/>
</dbReference>
<proteinExistence type="inferred from homology"/>
<dbReference type="InterPro" id="IPR042089">
    <property type="entry name" value="Peptidase_M13_dom_2"/>
</dbReference>
<feature type="domain" description="Peptidase M13 C-terminal" evidence="8">
    <location>
        <begin position="456"/>
        <end position="645"/>
    </location>
</feature>
<evidence type="ECO:0000256" key="2">
    <source>
        <dbReference type="ARBA" id="ARBA00007357"/>
    </source>
</evidence>
<protein>
    <submittedName>
        <fullName evidence="11">Peptidase M13</fullName>
    </submittedName>
</protein>
<dbReference type="InterPro" id="IPR008753">
    <property type="entry name" value="Peptidase_M13_N"/>
</dbReference>
<dbReference type="InterPro" id="IPR024079">
    <property type="entry name" value="MetalloPept_cat_dom_sf"/>
</dbReference>
<dbReference type="PRINTS" id="PR00786">
    <property type="entry name" value="NEPRILYSIN"/>
</dbReference>
<comment type="cofactor">
    <cofactor evidence="1">
        <name>Zn(2+)</name>
        <dbReference type="ChEBI" id="CHEBI:29105"/>
    </cofactor>
</comment>
<evidence type="ECO:0000313" key="10">
    <source>
        <dbReference type="EMBL" id="OYR87960.1"/>
    </source>
</evidence>
<evidence type="ECO:0000256" key="3">
    <source>
        <dbReference type="ARBA" id="ARBA00022670"/>
    </source>
</evidence>
<dbReference type="InterPro" id="IPR000718">
    <property type="entry name" value="Peptidase_M13"/>
</dbReference>
<dbReference type="PANTHER" id="PTHR11733">
    <property type="entry name" value="ZINC METALLOPROTEASE FAMILY M13 NEPRILYSIN-RELATED"/>
    <property type="match status" value="1"/>
</dbReference>
<dbReference type="EMBL" id="NGNX01000022">
    <property type="protein sequence ID" value="OYR91434.1"/>
    <property type="molecule type" value="Genomic_DNA"/>
</dbReference>
<reference evidence="10 13" key="2">
    <citation type="submission" date="2017-05" db="EMBL/GenBank/DDBJ databases">
        <authorList>
            <person name="Lin X.B."/>
            <person name="Stothard P."/>
            <person name="Tasseva G."/>
            <person name="Walter J."/>
        </authorList>
    </citation>
    <scope>NUCLEOTIDE SEQUENCE [LARGE SCALE GENOMIC DNA]</scope>
    <source>
        <strain evidence="10 13">609u</strain>
    </source>
</reference>
<reference evidence="12 13" key="3">
    <citation type="submission" date="2017-09" db="EMBL/GenBank/DDBJ databases">
        <title>Tripartite evolution among Lactobacillus johnsonii, Lactobacillus taiwanensis, Lactobacillus reuteri and their rodent host.</title>
        <authorList>
            <person name="Wang T."/>
            <person name="Knowles S."/>
            <person name="Cheng C."/>
        </authorList>
    </citation>
    <scope>NUCLEOTIDE SEQUENCE [LARGE SCALE GENOMIC DNA]</scope>
    <source>
        <strain evidence="11 12">609q</strain>
        <strain evidence="10 13">609u</strain>
    </source>
</reference>
<comment type="caution">
    <text evidence="11">The sequence shown here is derived from an EMBL/GenBank/DDBJ whole genome shotgun (WGS) entry which is preliminary data.</text>
</comment>
<comment type="similarity">
    <text evidence="2">Belongs to the peptidase M13 family.</text>
</comment>
<name>A0A256LDC2_9LACO</name>
<feature type="domain" description="Peptidase M13 N-terminal" evidence="9">
    <location>
        <begin position="23"/>
        <end position="400"/>
    </location>
</feature>
<evidence type="ECO:0000313" key="11">
    <source>
        <dbReference type="EMBL" id="OYR91434.1"/>
    </source>
</evidence>
<keyword evidence="7" id="KW-0482">Metalloprotease</keyword>
<dbReference type="SUPFAM" id="SSF55486">
    <property type="entry name" value="Metalloproteases ('zincins'), catalytic domain"/>
    <property type="match status" value="1"/>
</dbReference>
<dbReference type="Pfam" id="PF01431">
    <property type="entry name" value="Peptidase_M13"/>
    <property type="match status" value="1"/>
</dbReference>
<dbReference type="GO" id="GO:0016485">
    <property type="term" value="P:protein processing"/>
    <property type="evidence" value="ECO:0007669"/>
    <property type="project" value="TreeGrafter"/>
</dbReference>
<keyword evidence="13" id="KW-1185">Reference proteome</keyword>
<evidence type="ECO:0000313" key="12">
    <source>
        <dbReference type="Proteomes" id="UP000215828"/>
    </source>
</evidence>
<evidence type="ECO:0000256" key="1">
    <source>
        <dbReference type="ARBA" id="ARBA00001947"/>
    </source>
</evidence>
<gene>
    <name evidence="10" type="ORF">CBF53_05405</name>
    <name evidence="11" type="ORF">CBF70_06100</name>
</gene>
<dbReference type="EMBL" id="NGNV01000022">
    <property type="protein sequence ID" value="OYR87960.1"/>
    <property type="molecule type" value="Genomic_DNA"/>
</dbReference>
<dbReference type="GO" id="GO:0005886">
    <property type="term" value="C:plasma membrane"/>
    <property type="evidence" value="ECO:0007669"/>
    <property type="project" value="TreeGrafter"/>
</dbReference>
<organism evidence="11 12">
    <name type="scientific">Lactobacillus taiwanensis</name>
    <dbReference type="NCBI Taxonomy" id="508451"/>
    <lineage>
        <taxon>Bacteria</taxon>
        <taxon>Bacillati</taxon>
        <taxon>Bacillota</taxon>
        <taxon>Bacilli</taxon>
        <taxon>Lactobacillales</taxon>
        <taxon>Lactobacillaceae</taxon>
        <taxon>Lactobacillus</taxon>
    </lineage>
</organism>
<evidence type="ECO:0000256" key="7">
    <source>
        <dbReference type="ARBA" id="ARBA00023049"/>
    </source>
</evidence>
<dbReference type="PROSITE" id="PS51885">
    <property type="entry name" value="NEPRILYSIN"/>
    <property type="match status" value="1"/>
</dbReference>
<evidence type="ECO:0000256" key="6">
    <source>
        <dbReference type="ARBA" id="ARBA00022833"/>
    </source>
</evidence>
<keyword evidence="4" id="KW-0479">Metal-binding</keyword>
<dbReference type="CDD" id="cd08662">
    <property type="entry name" value="M13"/>
    <property type="match status" value="1"/>
</dbReference>
<dbReference type="AlphaFoldDB" id="A0A256LDC2"/>
<dbReference type="Gene3D" id="3.40.390.10">
    <property type="entry name" value="Collagenase (Catalytic Domain)"/>
    <property type="match status" value="1"/>
</dbReference>
<dbReference type="RefSeq" id="WP_094496622.1">
    <property type="nucleotide sequence ID" value="NZ_NGNV01000022.1"/>
</dbReference>
<dbReference type="Proteomes" id="UP000216316">
    <property type="component" value="Unassembled WGS sequence"/>
</dbReference>
<dbReference type="Gene3D" id="1.10.1380.10">
    <property type="entry name" value="Neutral endopeptidase , domain2"/>
    <property type="match status" value="1"/>
</dbReference>
<dbReference type="GO" id="GO:0004222">
    <property type="term" value="F:metalloendopeptidase activity"/>
    <property type="evidence" value="ECO:0007669"/>
    <property type="project" value="InterPro"/>
</dbReference>
<evidence type="ECO:0000259" key="9">
    <source>
        <dbReference type="Pfam" id="PF05649"/>
    </source>
</evidence>
<sequence>MKTFKIRGGLGDSAVANTDAKLQDNLYLATNSKWLEKAEIPADRPMIGGFTELDIKIKKQLLQDFDDFASNNKVLPKIANLDKAVQLYQLALNFKQRDAQGANPIQADLKKLTSLKNFSDFDEHTVDLVKSVLAFPFNLGVDVDMKNTTKNALYFGSPETFLPDAANYKDSSADELLSIFEKQSVQLLKLAGFNENDSKKYAASAIKFDKLLAQYKKSQEELNDIAAAYNPYSLSDFKAAFTNLTIDQLLNGLLPNLPEKVIVIEPKFLEHINELLSPDNFEELKSWLLVSFINRYASYLSQEFREAAFTYDHAVYGAKELQSQAKQAYGIVNDVLGEVIGLYYGQTYFGPKAKADVEQMIKKILATYKTRLQNNDWLTPATQKQALKKLNAITLKIGYPDKLSDLYDQIQVSSDKSLYENIIAANQTKLVYNFSQLNEPVDRTLWGADLPANEINAGYNPTNNDITFAAGILQKPFYSLDNTLSENLGGIGAVIGHEITHAFDPNGSKFDEVGNIRNWWSDEDYAKFNELSQAEITLFDGIVCGGIKTNGNLTVGENVADLGGLTAAVETAKKENGNLQEVFQSWAKIWRGKMTPQVRKTLIAYDSHAPRELRVNVAAQSIDDFYTAFNIKPGDGMWLDPEKRVYIW</sequence>
<evidence type="ECO:0000256" key="4">
    <source>
        <dbReference type="ARBA" id="ARBA00022723"/>
    </source>
</evidence>
<keyword evidence="3" id="KW-0645">Protease</keyword>
<keyword evidence="6" id="KW-0862">Zinc</keyword>
<dbReference type="Proteomes" id="UP000215828">
    <property type="component" value="Unassembled WGS sequence"/>
</dbReference>
<reference evidence="11 12" key="1">
    <citation type="submission" date="2017-04" db="EMBL/GenBank/DDBJ databases">
        <authorList>
            <person name="Afonso C.L."/>
            <person name="Miller P.J."/>
            <person name="Scott M.A."/>
            <person name="Spackman E."/>
            <person name="Goraichik I."/>
            <person name="Dimitrov K.M."/>
            <person name="Suarez D.L."/>
            <person name="Swayne D.E."/>
        </authorList>
    </citation>
    <scope>NUCLEOTIDE SEQUENCE [LARGE SCALE GENOMIC DNA]</scope>
    <source>
        <strain evidence="11 12">609q</strain>
    </source>
</reference>
<evidence type="ECO:0000313" key="13">
    <source>
        <dbReference type="Proteomes" id="UP000216316"/>
    </source>
</evidence>
<dbReference type="Pfam" id="PF05649">
    <property type="entry name" value="Peptidase_M13_N"/>
    <property type="match status" value="1"/>
</dbReference>
<dbReference type="GO" id="GO:0046872">
    <property type="term" value="F:metal ion binding"/>
    <property type="evidence" value="ECO:0007669"/>
    <property type="project" value="UniProtKB-KW"/>
</dbReference>